<gene>
    <name evidence="14" type="ORF">ETU37_12465</name>
</gene>
<dbReference type="GO" id="GO:0005524">
    <property type="term" value="F:ATP binding"/>
    <property type="evidence" value="ECO:0007669"/>
    <property type="project" value="UniProtKB-KW"/>
</dbReference>
<evidence type="ECO:0000256" key="3">
    <source>
        <dbReference type="ARBA" id="ARBA00012438"/>
    </source>
</evidence>
<dbReference type="InterPro" id="IPR011712">
    <property type="entry name" value="Sig_transdc_His_kin_sub3_dim/P"/>
</dbReference>
<dbReference type="Gene3D" id="3.30.565.10">
    <property type="entry name" value="Histidine kinase-like ATPase, C-terminal domain"/>
    <property type="match status" value="1"/>
</dbReference>
<evidence type="ECO:0000256" key="1">
    <source>
        <dbReference type="ARBA" id="ARBA00000085"/>
    </source>
</evidence>
<dbReference type="Gene3D" id="1.20.5.1930">
    <property type="match status" value="1"/>
</dbReference>
<dbReference type="GO" id="GO:0016020">
    <property type="term" value="C:membrane"/>
    <property type="evidence" value="ECO:0007669"/>
    <property type="project" value="UniProtKB-SubCell"/>
</dbReference>
<evidence type="ECO:0000256" key="7">
    <source>
        <dbReference type="ARBA" id="ARBA00022741"/>
    </source>
</evidence>
<feature type="domain" description="HAMP" evidence="13">
    <location>
        <begin position="57"/>
        <end position="109"/>
    </location>
</feature>
<evidence type="ECO:0000313" key="14">
    <source>
        <dbReference type="EMBL" id="RYU11643.1"/>
    </source>
</evidence>
<comment type="caution">
    <text evidence="14">The sequence shown here is derived from an EMBL/GenBank/DDBJ whole genome shotgun (WGS) entry which is preliminary data.</text>
</comment>
<keyword evidence="5" id="KW-0808">Transferase</keyword>
<keyword evidence="4" id="KW-0597">Phosphoprotein</keyword>
<keyword evidence="9" id="KW-0067">ATP-binding</keyword>
<dbReference type="InterPro" id="IPR050482">
    <property type="entry name" value="Sensor_HK_TwoCompSys"/>
</dbReference>
<comment type="subcellular location">
    <subcellularLocation>
        <location evidence="2">Membrane</location>
    </subcellularLocation>
</comment>
<proteinExistence type="predicted"/>
<dbReference type="SUPFAM" id="SSF55874">
    <property type="entry name" value="ATPase domain of HSP90 chaperone/DNA topoisomerase II/histidine kinase"/>
    <property type="match status" value="1"/>
</dbReference>
<evidence type="ECO:0000256" key="12">
    <source>
        <dbReference type="SAM" id="Phobius"/>
    </source>
</evidence>
<dbReference type="Pfam" id="PF00672">
    <property type="entry name" value="HAMP"/>
    <property type="match status" value="1"/>
</dbReference>
<dbReference type="Pfam" id="PF07730">
    <property type="entry name" value="HisKA_3"/>
    <property type="match status" value="1"/>
</dbReference>
<keyword evidence="6 12" id="KW-0812">Transmembrane</keyword>
<name>A0A4Q5J025_9ACTN</name>
<dbReference type="EC" id="2.7.13.3" evidence="3"/>
<reference evidence="14 15" key="1">
    <citation type="submission" date="2019-01" db="EMBL/GenBank/DDBJ databases">
        <title>Nocardioides guangzhouensis sp. nov., an actinobacterium isolated from soil.</title>
        <authorList>
            <person name="Fu Y."/>
            <person name="Cai Y."/>
            <person name="Lin Z."/>
            <person name="Chen P."/>
        </authorList>
    </citation>
    <scope>NUCLEOTIDE SEQUENCE [LARGE SCALE GENOMIC DNA]</scope>
    <source>
        <strain evidence="14 15">NBRC 105384</strain>
    </source>
</reference>
<evidence type="ECO:0000256" key="9">
    <source>
        <dbReference type="ARBA" id="ARBA00022840"/>
    </source>
</evidence>
<evidence type="ECO:0000256" key="11">
    <source>
        <dbReference type="ARBA" id="ARBA00023012"/>
    </source>
</evidence>
<evidence type="ECO:0000256" key="4">
    <source>
        <dbReference type="ARBA" id="ARBA00022553"/>
    </source>
</evidence>
<dbReference type="Proteomes" id="UP000291189">
    <property type="component" value="Unassembled WGS sequence"/>
</dbReference>
<evidence type="ECO:0000256" key="10">
    <source>
        <dbReference type="ARBA" id="ARBA00022989"/>
    </source>
</evidence>
<dbReference type="EMBL" id="SDPU01000023">
    <property type="protein sequence ID" value="RYU11643.1"/>
    <property type="molecule type" value="Genomic_DNA"/>
</dbReference>
<dbReference type="InterPro" id="IPR003594">
    <property type="entry name" value="HATPase_dom"/>
</dbReference>
<dbReference type="CDD" id="cd16917">
    <property type="entry name" value="HATPase_UhpB-NarQ-NarX-like"/>
    <property type="match status" value="1"/>
</dbReference>
<keyword evidence="11" id="KW-0902">Two-component regulatory system</keyword>
<accession>A0A4Q5J025</accession>
<dbReference type="PANTHER" id="PTHR24421:SF10">
    <property type="entry name" value="NITRATE_NITRITE SENSOR PROTEIN NARQ"/>
    <property type="match status" value="1"/>
</dbReference>
<dbReference type="PANTHER" id="PTHR24421">
    <property type="entry name" value="NITRATE/NITRITE SENSOR PROTEIN NARX-RELATED"/>
    <property type="match status" value="1"/>
</dbReference>
<evidence type="ECO:0000256" key="6">
    <source>
        <dbReference type="ARBA" id="ARBA00022692"/>
    </source>
</evidence>
<keyword evidence="7" id="KW-0547">Nucleotide-binding</keyword>
<evidence type="ECO:0000313" key="15">
    <source>
        <dbReference type="Proteomes" id="UP000291189"/>
    </source>
</evidence>
<dbReference type="Pfam" id="PF02518">
    <property type="entry name" value="HATPase_c"/>
    <property type="match status" value="1"/>
</dbReference>
<evidence type="ECO:0000259" key="13">
    <source>
        <dbReference type="PROSITE" id="PS50885"/>
    </source>
</evidence>
<protein>
    <recommendedName>
        <fullName evidence="3">histidine kinase</fullName>
        <ecNumber evidence="3">2.7.13.3</ecNumber>
    </recommendedName>
</protein>
<organism evidence="14 15">
    <name type="scientific">Nocardioides iriomotensis</name>
    <dbReference type="NCBI Taxonomy" id="715784"/>
    <lineage>
        <taxon>Bacteria</taxon>
        <taxon>Bacillati</taxon>
        <taxon>Actinomycetota</taxon>
        <taxon>Actinomycetes</taxon>
        <taxon>Propionibacteriales</taxon>
        <taxon>Nocardioidaceae</taxon>
        <taxon>Nocardioides</taxon>
    </lineage>
</organism>
<evidence type="ECO:0000256" key="5">
    <source>
        <dbReference type="ARBA" id="ARBA00022679"/>
    </source>
</evidence>
<feature type="transmembrane region" description="Helical" evidence="12">
    <location>
        <begin position="33"/>
        <end position="56"/>
    </location>
</feature>
<dbReference type="OrthoDB" id="144293at2"/>
<dbReference type="PROSITE" id="PS50885">
    <property type="entry name" value="HAMP"/>
    <property type="match status" value="1"/>
</dbReference>
<dbReference type="GO" id="GO:0000155">
    <property type="term" value="F:phosphorelay sensor kinase activity"/>
    <property type="evidence" value="ECO:0007669"/>
    <property type="project" value="InterPro"/>
</dbReference>
<dbReference type="SMART" id="SM00304">
    <property type="entry name" value="HAMP"/>
    <property type="match status" value="1"/>
</dbReference>
<dbReference type="InterPro" id="IPR003660">
    <property type="entry name" value="HAMP_dom"/>
</dbReference>
<sequence>MPLYWRVCLTNALVFLLGTVALAVSPATVSVHLLVSEAVILGIGALLIVVLNAVLLRGTLVPLDRLVGAMESVDHPGERPVLPTSGPSTVRRLVASFEAMLGRLDHERSRSAAQALAAQEAERHRIAQELHDEVGQSLTVVLLQLKHLRDGLPDSDAAAVVAVDGVRESARAALDEVREVARRLRPGVLEDLGLLSALAALATDYSQRTGVHVSRTFAPGLPDATAEVELVVYRVAQEALTNVARHARASAVDLSLTVQGGDLVLTVADDGAGVRGASEGTGVAGMRERAGMVGGRLAFDRRDGGGTEVRLVVPTEGHRA</sequence>
<evidence type="ECO:0000256" key="8">
    <source>
        <dbReference type="ARBA" id="ARBA00022777"/>
    </source>
</evidence>
<keyword evidence="15" id="KW-1185">Reference proteome</keyword>
<dbReference type="InterPro" id="IPR036890">
    <property type="entry name" value="HATPase_C_sf"/>
</dbReference>
<keyword evidence="12" id="KW-0472">Membrane</keyword>
<keyword evidence="8" id="KW-0418">Kinase</keyword>
<dbReference type="AlphaFoldDB" id="A0A4Q5J025"/>
<evidence type="ECO:0000256" key="2">
    <source>
        <dbReference type="ARBA" id="ARBA00004370"/>
    </source>
</evidence>
<keyword evidence="10 12" id="KW-1133">Transmembrane helix</keyword>
<dbReference type="SMART" id="SM00387">
    <property type="entry name" value="HATPase_c"/>
    <property type="match status" value="1"/>
</dbReference>
<comment type="catalytic activity">
    <reaction evidence="1">
        <text>ATP + protein L-histidine = ADP + protein N-phospho-L-histidine.</text>
        <dbReference type="EC" id="2.7.13.3"/>
    </reaction>
</comment>
<dbReference type="GO" id="GO:0046983">
    <property type="term" value="F:protein dimerization activity"/>
    <property type="evidence" value="ECO:0007669"/>
    <property type="project" value="InterPro"/>
</dbReference>